<dbReference type="AlphaFoldDB" id="A0A858R397"/>
<name>A0A858R397_9PROT</name>
<evidence type="ECO:0000313" key="2">
    <source>
        <dbReference type="Proteomes" id="UP000501891"/>
    </source>
</evidence>
<reference evidence="1" key="1">
    <citation type="submission" date="2020-04" db="EMBL/GenBank/DDBJ databases">
        <title>A desert anoxygenic phototrophic bacterium fixes CO2 using RubisCO under aerobic conditions.</title>
        <authorList>
            <person name="Tang K."/>
        </authorList>
    </citation>
    <scope>NUCLEOTIDE SEQUENCE [LARGE SCALE GENOMIC DNA]</scope>
    <source>
        <strain evidence="1">MIMtkB3</strain>
    </source>
</reference>
<organism evidence="1 2">
    <name type="scientific">Aerophototrophica crusticola</name>
    <dbReference type="NCBI Taxonomy" id="1709002"/>
    <lineage>
        <taxon>Bacteria</taxon>
        <taxon>Pseudomonadati</taxon>
        <taxon>Pseudomonadota</taxon>
        <taxon>Alphaproteobacteria</taxon>
        <taxon>Rhodospirillales</taxon>
        <taxon>Rhodospirillaceae</taxon>
        <taxon>Aerophototrophica</taxon>
    </lineage>
</organism>
<keyword evidence="2" id="KW-1185">Reference proteome</keyword>
<dbReference type="EMBL" id="CP051775">
    <property type="protein sequence ID" value="QJE71858.1"/>
    <property type="molecule type" value="Genomic_DNA"/>
</dbReference>
<evidence type="ECO:0000313" key="1">
    <source>
        <dbReference type="EMBL" id="QJE71858.1"/>
    </source>
</evidence>
<dbReference type="KEGG" id="acru:HHL28_00890"/>
<dbReference type="Proteomes" id="UP000501891">
    <property type="component" value="Chromosome"/>
</dbReference>
<protein>
    <submittedName>
        <fullName evidence="1">Uncharacterized protein</fullName>
    </submittedName>
</protein>
<gene>
    <name evidence="1" type="ORF">HHL28_00890</name>
</gene>
<sequence>MHARPHRTAYRDPAARQAEAKALYRALQDLAREAMELSQAAARDPAHFRKHPYRGFREKLSEFQAIAALLRGRLEEAAGTWQSGPADPERAEKARAAFDRLELLMLSLFVRTSRRYFTFLSLDPTVPVGAVEWLRRDLPSLLDALEKLRAPAVAERVDPGLEAELTTAILILNDLIGRLPDLPDFGAGAG</sequence>
<accession>A0A858R397</accession>
<proteinExistence type="predicted"/>